<evidence type="ECO:0000259" key="3">
    <source>
        <dbReference type="PROSITE" id="PS50893"/>
    </source>
</evidence>
<dbReference type="InterPro" id="IPR027417">
    <property type="entry name" value="P-loop_NTPase"/>
</dbReference>
<name>A0ABQ6GVL5_9GAMM</name>
<dbReference type="Pfam" id="PF00005">
    <property type="entry name" value="ABC_tran"/>
    <property type="match status" value="1"/>
</dbReference>
<dbReference type="InterPro" id="IPR003593">
    <property type="entry name" value="AAA+_ATPase"/>
</dbReference>
<evidence type="ECO:0000256" key="1">
    <source>
        <dbReference type="ARBA" id="ARBA00022741"/>
    </source>
</evidence>
<dbReference type="SMART" id="SM00382">
    <property type="entry name" value="AAA"/>
    <property type="match status" value="1"/>
</dbReference>
<evidence type="ECO:0000256" key="2">
    <source>
        <dbReference type="ARBA" id="ARBA00022840"/>
    </source>
</evidence>
<evidence type="ECO:0000313" key="4">
    <source>
        <dbReference type="EMBL" id="GLX79239.1"/>
    </source>
</evidence>
<proteinExistence type="predicted"/>
<organism evidence="4 5">
    <name type="scientific">Thalassotalea insulae</name>
    <dbReference type="NCBI Taxonomy" id="2056778"/>
    <lineage>
        <taxon>Bacteria</taxon>
        <taxon>Pseudomonadati</taxon>
        <taxon>Pseudomonadota</taxon>
        <taxon>Gammaproteobacteria</taxon>
        <taxon>Alteromonadales</taxon>
        <taxon>Colwelliaceae</taxon>
        <taxon>Thalassotalea</taxon>
    </lineage>
</organism>
<evidence type="ECO:0000313" key="5">
    <source>
        <dbReference type="Proteomes" id="UP001157186"/>
    </source>
</evidence>
<dbReference type="PANTHER" id="PTHR42794:SF2">
    <property type="entry name" value="ABC TRANSPORTER ATP-BINDING PROTEIN"/>
    <property type="match status" value="1"/>
</dbReference>
<keyword evidence="5" id="KW-1185">Reference proteome</keyword>
<keyword evidence="1" id="KW-0547">Nucleotide-binding</keyword>
<dbReference type="PROSITE" id="PS50893">
    <property type="entry name" value="ABC_TRANSPORTER_2"/>
    <property type="match status" value="1"/>
</dbReference>
<keyword evidence="2" id="KW-0067">ATP-binding</keyword>
<sequence>MTAVQIQAQNINWQIDGKTIVEDVSFTVAKNETFGIVGPNGAGKTSLLKCLYQEYPLSSGQVLLDGMPLDLFDRREVAQKIAVVSQLHEAVFNLTVLDIVNMGLIPYKTLFARNTDQDRQLIAQALTTVDLLDKQHQVFNTLSGGEQQRCLIARAIVQRPQVLIMDEPTNHLDVFYQHQILSMVKKLGLTLIMTIHDLNLAAQYCDRLLLLSGGQVLACDTPDIVLQASRLKEVFHLDCLVDRNPLTEKVRVTYAMIDEEANHE</sequence>
<dbReference type="RefSeq" id="WP_284245141.1">
    <property type="nucleotide sequence ID" value="NZ_BSST01000001.1"/>
</dbReference>
<dbReference type="SUPFAM" id="SSF52540">
    <property type="entry name" value="P-loop containing nucleoside triphosphate hydrolases"/>
    <property type="match status" value="1"/>
</dbReference>
<comment type="caution">
    <text evidence="4">The sequence shown here is derived from an EMBL/GenBank/DDBJ whole genome shotgun (WGS) entry which is preliminary data.</text>
</comment>
<dbReference type="Gene3D" id="3.40.50.300">
    <property type="entry name" value="P-loop containing nucleotide triphosphate hydrolases"/>
    <property type="match status" value="1"/>
</dbReference>
<reference evidence="4 5" key="1">
    <citation type="submission" date="2023-03" db="EMBL/GenBank/DDBJ databases">
        <title>Draft genome sequence of Thalassotalea insulae KCTC 62186T.</title>
        <authorList>
            <person name="Sawabe T."/>
        </authorList>
    </citation>
    <scope>NUCLEOTIDE SEQUENCE [LARGE SCALE GENOMIC DNA]</scope>
    <source>
        <strain evidence="4 5">KCTC 62186</strain>
    </source>
</reference>
<gene>
    <name evidence="4" type="primary">btuD</name>
    <name evidence="4" type="ORF">tinsulaeT_25790</name>
</gene>
<dbReference type="CDD" id="cd03214">
    <property type="entry name" value="ABC_Iron-Siderophores_B12_Hemin"/>
    <property type="match status" value="1"/>
</dbReference>
<dbReference type="Proteomes" id="UP001157186">
    <property type="component" value="Unassembled WGS sequence"/>
</dbReference>
<protein>
    <submittedName>
        <fullName evidence="4">ABC cobalamin uptake system ATPase BtuD</fullName>
    </submittedName>
</protein>
<accession>A0ABQ6GVL5</accession>
<dbReference type="PANTHER" id="PTHR42794">
    <property type="entry name" value="HEMIN IMPORT ATP-BINDING PROTEIN HMUV"/>
    <property type="match status" value="1"/>
</dbReference>
<dbReference type="EMBL" id="BSST01000001">
    <property type="protein sequence ID" value="GLX79239.1"/>
    <property type="molecule type" value="Genomic_DNA"/>
</dbReference>
<feature type="domain" description="ABC transporter" evidence="3">
    <location>
        <begin position="6"/>
        <end position="238"/>
    </location>
</feature>
<dbReference type="InterPro" id="IPR003439">
    <property type="entry name" value="ABC_transporter-like_ATP-bd"/>
</dbReference>